<feature type="region of interest" description="Disordered" evidence="1">
    <location>
        <begin position="284"/>
        <end position="309"/>
    </location>
</feature>
<feature type="transmembrane region" description="Helical" evidence="2">
    <location>
        <begin position="34"/>
        <end position="54"/>
    </location>
</feature>
<reference evidence="3 4" key="2">
    <citation type="journal article" date="2010" name="Stand. Genomic Sci.">
        <title>Complete genome sequence of Kribbella flavida type strain (IFO 14399).</title>
        <authorList>
            <person name="Pukall R."/>
            <person name="Lapidus A."/>
            <person name="Glavina Del Rio T."/>
            <person name="Copeland A."/>
            <person name="Tice H."/>
            <person name="Cheng J.-F."/>
            <person name="Lucas S."/>
            <person name="Chen F."/>
            <person name="Nolan M."/>
            <person name="LaButti K."/>
            <person name="Pati A."/>
            <person name="Ivanova N."/>
            <person name="Mavrommatis K."/>
            <person name="Mikhailova N."/>
            <person name="Pitluck S."/>
            <person name="Bruce D."/>
            <person name="Goodwin L."/>
            <person name="Land M."/>
            <person name="Hauser L."/>
            <person name="Chang Y.-J."/>
            <person name="Jeffries C.D."/>
            <person name="Chen A."/>
            <person name="Palaniappan K."/>
            <person name="Chain P."/>
            <person name="Rohde M."/>
            <person name="Goeker M."/>
            <person name="Bristow J."/>
            <person name="Eisen J.A."/>
            <person name="Markowitz V."/>
            <person name="Hugenholtz P."/>
            <person name="Kyrpides N.C."/>
            <person name="Klenk H.-P."/>
            <person name="Brettin T."/>
        </authorList>
    </citation>
    <scope>NUCLEOTIDE SEQUENCE [LARGE SCALE GENOMIC DNA]</scope>
    <source>
        <strain evidence="4">DSM 17836 / JCM 10339 / NBRC 14399</strain>
    </source>
</reference>
<dbReference type="KEGG" id="kfl:Kfla_4361"/>
<organism evidence="3 4">
    <name type="scientific">Kribbella flavida (strain DSM 17836 / JCM 10339 / NBRC 14399)</name>
    <dbReference type="NCBI Taxonomy" id="479435"/>
    <lineage>
        <taxon>Bacteria</taxon>
        <taxon>Bacillati</taxon>
        <taxon>Actinomycetota</taxon>
        <taxon>Actinomycetes</taxon>
        <taxon>Propionibacteriales</taxon>
        <taxon>Kribbellaceae</taxon>
        <taxon>Kribbella</taxon>
    </lineage>
</organism>
<dbReference type="AlphaFoldDB" id="D2PVB4"/>
<dbReference type="Proteomes" id="UP000007967">
    <property type="component" value="Chromosome"/>
</dbReference>
<dbReference type="HOGENOM" id="CLU_849369_0_0_11"/>
<keyword evidence="2" id="KW-1133">Transmembrane helix</keyword>
<dbReference type="EMBL" id="CP001736">
    <property type="protein sequence ID" value="ADB33395.1"/>
    <property type="molecule type" value="Genomic_DNA"/>
</dbReference>
<name>D2PVB4_KRIFD</name>
<keyword evidence="2" id="KW-0472">Membrane</keyword>
<dbReference type="STRING" id="479435.Kfla_4361"/>
<protein>
    <submittedName>
        <fullName evidence="3">Uncharacterized protein</fullName>
    </submittedName>
</protein>
<keyword evidence="2" id="KW-0812">Transmembrane</keyword>
<dbReference type="RefSeq" id="WP_012921949.1">
    <property type="nucleotide sequence ID" value="NC_013729.1"/>
</dbReference>
<evidence type="ECO:0000313" key="3">
    <source>
        <dbReference type="EMBL" id="ADB33395.1"/>
    </source>
</evidence>
<evidence type="ECO:0000256" key="1">
    <source>
        <dbReference type="SAM" id="MobiDB-lite"/>
    </source>
</evidence>
<accession>D2PVB4</accession>
<keyword evidence="4" id="KW-1185">Reference proteome</keyword>
<gene>
    <name evidence="3" type="ordered locus">Kfla_4361</name>
</gene>
<dbReference type="OrthoDB" id="3812613at2"/>
<evidence type="ECO:0000313" key="4">
    <source>
        <dbReference type="Proteomes" id="UP000007967"/>
    </source>
</evidence>
<sequence length="327" mass="34717">MTPRLPAERTLPHKQEILERVLADDVTQRPRRRWLVPAAAAASVVVVAGGLVALDLGADSPPVSGPTTATTPTPKTPVRLTAGEVAVAAGPVSTADAQALARACVTQEGRPAGKVGRITHRVQVLSWADRRKTQNSVVVQDTSDGLIYGCVGFPDTKVRNGIAVQGVEVSLIGGDAAEARKRKSVINPTDATHPAVPTDGGSSRYFIRFDTQPDLLTTEAWYRVDARVVVMRQRFVVKGAPGPWFVAKPIDGYVFLRSRDKSTALRQGDQVRLETQVIGRGGKLLDAPADQKGGGGLTPSPGTTRVDTGTVGLTPDGRAGWLNFTNR</sequence>
<evidence type="ECO:0000256" key="2">
    <source>
        <dbReference type="SAM" id="Phobius"/>
    </source>
</evidence>
<proteinExistence type="predicted"/>
<reference evidence="4" key="1">
    <citation type="submission" date="2009-09" db="EMBL/GenBank/DDBJ databases">
        <title>The complete genome of Kribbella flavida DSM 17836.</title>
        <authorList>
            <consortium name="US DOE Joint Genome Institute (JGI-PGF)"/>
            <person name="Lucas S."/>
            <person name="Copeland A."/>
            <person name="Lapidus A."/>
            <person name="Glavina del Rio T."/>
            <person name="Dalin E."/>
            <person name="Tice H."/>
            <person name="Bruce D."/>
            <person name="Goodwin L."/>
            <person name="Pitluck S."/>
            <person name="Kyrpides N."/>
            <person name="Mavromatis K."/>
            <person name="Ivanova N."/>
            <person name="Saunders E."/>
            <person name="Brettin T."/>
            <person name="Detter J.C."/>
            <person name="Han C."/>
            <person name="Larimer F."/>
            <person name="Land M."/>
            <person name="Hauser L."/>
            <person name="Markowitz V."/>
            <person name="Cheng J.-F."/>
            <person name="Hugenholtz P."/>
            <person name="Woyke T."/>
            <person name="Wu D."/>
            <person name="Pukall R."/>
            <person name="Klenk H.-P."/>
            <person name="Eisen J.A."/>
        </authorList>
    </citation>
    <scope>NUCLEOTIDE SEQUENCE [LARGE SCALE GENOMIC DNA]</scope>
    <source>
        <strain evidence="4">DSM 17836 / JCM 10339 / NBRC 14399</strain>
    </source>
</reference>